<accession>A0A8X6VYE6</accession>
<comment type="caution">
    <text evidence="1">The sequence shown here is derived from an EMBL/GenBank/DDBJ whole genome shotgun (WGS) entry which is preliminary data.</text>
</comment>
<sequence length="91" mass="10023">MSGPRPNTINKHLVEMRPLVESVCAQVSEIGPRASKSLKTVCEDGFASVKSPDVTKNMLCSRTDAHEICRNSVGYGNLDSWYHSDVFITLP</sequence>
<organism evidence="1 2">
    <name type="scientific">Trichonephila clavipes</name>
    <name type="common">Golden silk orbweaver</name>
    <name type="synonym">Nephila clavipes</name>
    <dbReference type="NCBI Taxonomy" id="2585209"/>
    <lineage>
        <taxon>Eukaryota</taxon>
        <taxon>Metazoa</taxon>
        <taxon>Ecdysozoa</taxon>
        <taxon>Arthropoda</taxon>
        <taxon>Chelicerata</taxon>
        <taxon>Arachnida</taxon>
        <taxon>Araneae</taxon>
        <taxon>Araneomorphae</taxon>
        <taxon>Entelegynae</taxon>
        <taxon>Araneoidea</taxon>
        <taxon>Nephilidae</taxon>
        <taxon>Trichonephila</taxon>
    </lineage>
</organism>
<evidence type="ECO:0000313" key="1">
    <source>
        <dbReference type="EMBL" id="GFY24748.1"/>
    </source>
</evidence>
<keyword evidence="2" id="KW-1185">Reference proteome</keyword>
<protein>
    <submittedName>
        <fullName evidence="1">Uncharacterized protein</fullName>
    </submittedName>
</protein>
<proteinExistence type="predicted"/>
<dbReference type="Proteomes" id="UP000887159">
    <property type="component" value="Unassembled WGS sequence"/>
</dbReference>
<dbReference type="AlphaFoldDB" id="A0A8X6VYE6"/>
<dbReference type="EMBL" id="BMAU01021369">
    <property type="protein sequence ID" value="GFY24748.1"/>
    <property type="molecule type" value="Genomic_DNA"/>
</dbReference>
<evidence type="ECO:0000313" key="2">
    <source>
        <dbReference type="Proteomes" id="UP000887159"/>
    </source>
</evidence>
<reference evidence="1" key="1">
    <citation type="submission" date="2020-08" db="EMBL/GenBank/DDBJ databases">
        <title>Multicomponent nature underlies the extraordinary mechanical properties of spider dragline silk.</title>
        <authorList>
            <person name="Kono N."/>
            <person name="Nakamura H."/>
            <person name="Mori M."/>
            <person name="Yoshida Y."/>
            <person name="Ohtoshi R."/>
            <person name="Malay A.D."/>
            <person name="Moran D.A.P."/>
            <person name="Tomita M."/>
            <person name="Numata K."/>
            <person name="Arakawa K."/>
        </authorList>
    </citation>
    <scope>NUCLEOTIDE SEQUENCE</scope>
</reference>
<name>A0A8X6VYE6_TRICX</name>
<gene>
    <name evidence="1" type="ORF">TNCV_1017941</name>
</gene>